<sequence>MLPPAGANGGVDCHCRGHEDMTDVCRNSTAKDLDHQWAGEQDERTCESRRQLASMGTAGTGTRGIRGRASGGPTEGFDGPKHVRQERDGEGKAQGEGDGGRRRGREATWHTCLGAQMIVNLERPTDSHGNRTTGLLVVGREQRRVHAGRRRADKDGAGLIRLIIAIARMGISVGVLWVRGCAGGYGARSCGLRTPYTGQMKIVSRQDWRLAGGERFFDRPSSLVPRHLPPRLRQWVLRDEIGNRKLFPKSMARSELYSKQRDKYSTATYLFAEEVRGSTPRVEMRLARSLATPYGGSFRGDFVRLTQLTVVRGVGFPATSRNARGARLHPRADGVLRRRVARACGAVMAGGAGRVRSGAAGARDGLI</sequence>
<evidence type="ECO:0000313" key="2">
    <source>
        <dbReference type="EMBL" id="KAJ7679883.1"/>
    </source>
</evidence>
<evidence type="ECO:0000313" key="3">
    <source>
        <dbReference type="Proteomes" id="UP001221757"/>
    </source>
</evidence>
<dbReference type="AlphaFoldDB" id="A0AAD7D5V5"/>
<protein>
    <submittedName>
        <fullName evidence="2">Uncharacterized protein</fullName>
    </submittedName>
</protein>
<keyword evidence="3" id="KW-1185">Reference proteome</keyword>
<comment type="caution">
    <text evidence="2">The sequence shown here is derived from an EMBL/GenBank/DDBJ whole genome shotgun (WGS) entry which is preliminary data.</text>
</comment>
<dbReference type="EMBL" id="JARKIE010000126">
    <property type="protein sequence ID" value="KAJ7679883.1"/>
    <property type="molecule type" value="Genomic_DNA"/>
</dbReference>
<proteinExistence type="predicted"/>
<feature type="compositionally biased region" description="Basic and acidic residues" evidence="1">
    <location>
        <begin position="78"/>
        <end position="105"/>
    </location>
</feature>
<dbReference type="Proteomes" id="UP001221757">
    <property type="component" value="Unassembled WGS sequence"/>
</dbReference>
<evidence type="ECO:0000256" key="1">
    <source>
        <dbReference type="SAM" id="MobiDB-lite"/>
    </source>
</evidence>
<feature type="compositionally biased region" description="Basic and acidic residues" evidence="1">
    <location>
        <begin position="36"/>
        <end position="50"/>
    </location>
</feature>
<feature type="compositionally biased region" description="Gly residues" evidence="1">
    <location>
        <begin position="58"/>
        <end position="74"/>
    </location>
</feature>
<feature type="region of interest" description="Disordered" evidence="1">
    <location>
        <begin position="36"/>
        <end position="105"/>
    </location>
</feature>
<name>A0AAD7D5V5_MYCRO</name>
<organism evidence="2 3">
    <name type="scientific">Mycena rosella</name>
    <name type="common">Pink bonnet</name>
    <name type="synonym">Agaricus rosellus</name>
    <dbReference type="NCBI Taxonomy" id="1033263"/>
    <lineage>
        <taxon>Eukaryota</taxon>
        <taxon>Fungi</taxon>
        <taxon>Dikarya</taxon>
        <taxon>Basidiomycota</taxon>
        <taxon>Agaricomycotina</taxon>
        <taxon>Agaricomycetes</taxon>
        <taxon>Agaricomycetidae</taxon>
        <taxon>Agaricales</taxon>
        <taxon>Marasmiineae</taxon>
        <taxon>Mycenaceae</taxon>
        <taxon>Mycena</taxon>
    </lineage>
</organism>
<reference evidence="2" key="1">
    <citation type="submission" date="2023-03" db="EMBL/GenBank/DDBJ databases">
        <title>Massive genome expansion in bonnet fungi (Mycena s.s.) driven by repeated elements and novel gene families across ecological guilds.</title>
        <authorList>
            <consortium name="Lawrence Berkeley National Laboratory"/>
            <person name="Harder C.B."/>
            <person name="Miyauchi S."/>
            <person name="Viragh M."/>
            <person name="Kuo A."/>
            <person name="Thoen E."/>
            <person name="Andreopoulos B."/>
            <person name="Lu D."/>
            <person name="Skrede I."/>
            <person name="Drula E."/>
            <person name="Henrissat B."/>
            <person name="Morin E."/>
            <person name="Kohler A."/>
            <person name="Barry K."/>
            <person name="LaButti K."/>
            <person name="Morin E."/>
            <person name="Salamov A."/>
            <person name="Lipzen A."/>
            <person name="Mereny Z."/>
            <person name="Hegedus B."/>
            <person name="Baldrian P."/>
            <person name="Stursova M."/>
            <person name="Weitz H."/>
            <person name="Taylor A."/>
            <person name="Grigoriev I.V."/>
            <person name="Nagy L.G."/>
            <person name="Martin F."/>
            <person name="Kauserud H."/>
        </authorList>
    </citation>
    <scope>NUCLEOTIDE SEQUENCE</scope>
    <source>
        <strain evidence="2">CBHHK067</strain>
    </source>
</reference>
<accession>A0AAD7D5V5</accession>
<gene>
    <name evidence="2" type="ORF">B0H17DRAFT_1138896</name>
</gene>